<evidence type="ECO:0000256" key="1">
    <source>
        <dbReference type="ARBA" id="ARBA00022741"/>
    </source>
</evidence>
<dbReference type="InterPro" id="IPR027417">
    <property type="entry name" value="P-loop_NTPase"/>
</dbReference>
<accession>A0A8J3LM72</accession>
<dbReference type="AlphaFoldDB" id="A0A8J3LM72"/>
<feature type="domain" description="ABC transporter" evidence="3">
    <location>
        <begin position="15"/>
        <end position="253"/>
    </location>
</feature>
<proteinExistence type="predicted"/>
<dbReference type="Gene3D" id="3.40.50.300">
    <property type="entry name" value="P-loop containing nucleotide triphosphate hydrolases"/>
    <property type="match status" value="1"/>
</dbReference>
<keyword evidence="5" id="KW-1185">Reference proteome</keyword>
<gene>
    <name evidence="4" type="ORF">Cme02nite_61880</name>
</gene>
<keyword evidence="2 4" id="KW-0067">ATP-binding</keyword>
<organism evidence="4 5">
    <name type="scientific">Catellatospora methionotrophica</name>
    <dbReference type="NCBI Taxonomy" id="121620"/>
    <lineage>
        <taxon>Bacteria</taxon>
        <taxon>Bacillati</taxon>
        <taxon>Actinomycetota</taxon>
        <taxon>Actinomycetes</taxon>
        <taxon>Micromonosporales</taxon>
        <taxon>Micromonosporaceae</taxon>
        <taxon>Catellatospora</taxon>
    </lineage>
</organism>
<dbReference type="Pfam" id="PF00005">
    <property type="entry name" value="ABC_tran"/>
    <property type="match status" value="1"/>
</dbReference>
<keyword evidence="1" id="KW-0547">Nucleotide-binding</keyword>
<name>A0A8J3LM72_9ACTN</name>
<dbReference type="PANTHER" id="PTHR24220">
    <property type="entry name" value="IMPORT ATP-BINDING PROTEIN"/>
    <property type="match status" value="1"/>
</dbReference>
<sequence>MKNNSSLTGLAVVCRRVVHIYRAEGGDVVALAGVDLDIAPGERVALVGPSGSGKSTLIALLAGLMRPSAGRVQIGLVDIGRISEAELARLRGTDLGVVLQGARRNLLPYATVLSNVWLAQRRAAHVRPADLEPPERILSLLGLTGLGHRKVQDLPPGAAQRAAIAVGMAASPGLLLVDEPTSQLDRTARDEVLAALEAVNTERGTTIVAVTHDPDVGARLGRAVTIRDGRVGSEGRDGREFAVIAGDGTVQLPPDVLDVLPPGTLLSVEHANGKVTLVTDDHSVSVPVASDAA</sequence>
<reference evidence="4" key="1">
    <citation type="submission" date="2021-01" db="EMBL/GenBank/DDBJ databases">
        <title>Whole genome shotgun sequence of Catellatospora methionotrophica NBRC 14553.</title>
        <authorList>
            <person name="Komaki H."/>
            <person name="Tamura T."/>
        </authorList>
    </citation>
    <scope>NUCLEOTIDE SEQUENCE</scope>
    <source>
        <strain evidence="4">NBRC 14553</strain>
    </source>
</reference>
<dbReference type="InterPro" id="IPR003439">
    <property type="entry name" value="ABC_transporter-like_ATP-bd"/>
</dbReference>
<evidence type="ECO:0000313" key="5">
    <source>
        <dbReference type="Proteomes" id="UP000660339"/>
    </source>
</evidence>
<dbReference type="GO" id="GO:0022857">
    <property type="term" value="F:transmembrane transporter activity"/>
    <property type="evidence" value="ECO:0007669"/>
    <property type="project" value="TreeGrafter"/>
</dbReference>
<dbReference type="GO" id="GO:0005524">
    <property type="term" value="F:ATP binding"/>
    <property type="evidence" value="ECO:0007669"/>
    <property type="project" value="UniProtKB-KW"/>
</dbReference>
<evidence type="ECO:0000259" key="3">
    <source>
        <dbReference type="PROSITE" id="PS50893"/>
    </source>
</evidence>
<dbReference type="InterPro" id="IPR015854">
    <property type="entry name" value="ABC_transpr_LolD-like"/>
</dbReference>
<dbReference type="EMBL" id="BONJ01000036">
    <property type="protein sequence ID" value="GIG17856.1"/>
    <property type="molecule type" value="Genomic_DNA"/>
</dbReference>
<dbReference type="PROSITE" id="PS50893">
    <property type="entry name" value="ABC_TRANSPORTER_2"/>
    <property type="match status" value="1"/>
</dbReference>
<dbReference type="Proteomes" id="UP000660339">
    <property type="component" value="Unassembled WGS sequence"/>
</dbReference>
<dbReference type="GO" id="GO:0005886">
    <property type="term" value="C:plasma membrane"/>
    <property type="evidence" value="ECO:0007669"/>
    <property type="project" value="TreeGrafter"/>
</dbReference>
<dbReference type="SUPFAM" id="SSF52540">
    <property type="entry name" value="P-loop containing nucleoside triphosphate hydrolases"/>
    <property type="match status" value="1"/>
</dbReference>
<dbReference type="RefSeq" id="WP_239086918.1">
    <property type="nucleotide sequence ID" value="NZ_BAAATT010000009.1"/>
</dbReference>
<dbReference type="InterPro" id="IPR003593">
    <property type="entry name" value="AAA+_ATPase"/>
</dbReference>
<protein>
    <submittedName>
        <fullName evidence="4">ABC transporter ATP-binding protein</fullName>
    </submittedName>
</protein>
<evidence type="ECO:0000313" key="4">
    <source>
        <dbReference type="EMBL" id="GIG17856.1"/>
    </source>
</evidence>
<dbReference type="GO" id="GO:0016887">
    <property type="term" value="F:ATP hydrolysis activity"/>
    <property type="evidence" value="ECO:0007669"/>
    <property type="project" value="InterPro"/>
</dbReference>
<dbReference type="PANTHER" id="PTHR24220:SF685">
    <property type="entry name" value="ABC TRANSPORTER RELATED"/>
    <property type="match status" value="1"/>
</dbReference>
<dbReference type="SMART" id="SM00382">
    <property type="entry name" value="AAA"/>
    <property type="match status" value="1"/>
</dbReference>
<evidence type="ECO:0000256" key="2">
    <source>
        <dbReference type="ARBA" id="ARBA00022840"/>
    </source>
</evidence>
<comment type="caution">
    <text evidence="4">The sequence shown here is derived from an EMBL/GenBank/DDBJ whole genome shotgun (WGS) entry which is preliminary data.</text>
</comment>